<proteinExistence type="predicted"/>
<dbReference type="GeneID" id="94425295"/>
<organism evidence="2 3">
    <name type="scientific">Cystoisospora suis</name>
    <dbReference type="NCBI Taxonomy" id="483139"/>
    <lineage>
        <taxon>Eukaryota</taxon>
        <taxon>Sar</taxon>
        <taxon>Alveolata</taxon>
        <taxon>Apicomplexa</taxon>
        <taxon>Conoidasida</taxon>
        <taxon>Coccidia</taxon>
        <taxon>Eucoccidiorida</taxon>
        <taxon>Eimeriorina</taxon>
        <taxon>Sarcocystidae</taxon>
        <taxon>Cystoisospora</taxon>
    </lineage>
</organism>
<dbReference type="VEuPathDB" id="ToxoDB:CSUI_001881"/>
<name>A0A2C6KVY1_9APIC</name>
<sequence length="346" mass="37518">MPRLPMYTPAAPNTASGLSALGFLRFRPTARRPNVHSLISLPLRSTVAVITSPNPLKHFGVSPGAKAADHLPGTPPVPYGHLSAAGCLGSSTRQNDYGFSSSSSCRSFEVPSLGGSTLEQRDVQDRRALGKSEPGLWLLARWRVCRSGPSGQNREDGRELGEALCRIGSRTASRFARQSSSLRAVSVKRQPDDGPKPGEAHFPVLCGESEMLETEDIRHSDGLPGGGQSFVLLHRLSHVGLPVLRFPHGWNAGESQQAERGPAREGPRSRKAEGGSPDRHVDGGPLPVVSEESSNAGLGCNPQQTRRKQQYASIIGKQGLSKKQCGIFWDYYKRKCKKRRSTKKFI</sequence>
<evidence type="ECO:0000256" key="1">
    <source>
        <dbReference type="SAM" id="MobiDB-lite"/>
    </source>
</evidence>
<dbReference type="EMBL" id="MIGC01000755">
    <property type="protein sequence ID" value="PHJ24270.1"/>
    <property type="molecule type" value="Genomic_DNA"/>
</dbReference>
<dbReference type="RefSeq" id="XP_067925943.1">
    <property type="nucleotide sequence ID" value="XM_068062084.1"/>
</dbReference>
<comment type="caution">
    <text evidence="2">The sequence shown here is derived from an EMBL/GenBank/DDBJ whole genome shotgun (WGS) entry which is preliminary data.</text>
</comment>
<feature type="compositionally biased region" description="Basic and acidic residues" evidence="1">
    <location>
        <begin position="189"/>
        <end position="199"/>
    </location>
</feature>
<feature type="region of interest" description="Disordered" evidence="1">
    <location>
        <begin position="178"/>
        <end position="203"/>
    </location>
</feature>
<reference evidence="2 3" key="1">
    <citation type="journal article" date="2017" name="Int. J. Parasitol.">
        <title>The genome of the protozoan parasite Cystoisospora suis and a reverse vaccinology approach to identify vaccine candidates.</title>
        <authorList>
            <person name="Palmieri N."/>
            <person name="Shrestha A."/>
            <person name="Ruttkowski B."/>
            <person name="Beck T."/>
            <person name="Vogl C."/>
            <person name="Tomley F."/>
            <person name="Blake D.P."/>
            <person name="Joachim A."/>
        </authorList>
    </citation>
    <scope>NUCLEOTIDE SEQUENCE [LARGE SCALE GENOMIC DNA]</scope>
    <source>
        <strain evidence="2 3">Wien I</strain>
    </source>
</reference>
<dbReference type="AlphaFoldDB" id="A0A2C6KVY1"/>
<dbReference type="Proteomes" id="UP000221165">
    <property type="component" value="Unassembled WGS sequence"/>
</dbReference>
<feature type="region of interest" description="Disordered" evidence="1">
    <location>
        <begin position="250"/>
        <end position="305"/>
    </location>
</feature>
<evidence type="ECO:0000313" key="3">
    <source>
        <dbReference type="Proteomes" id="UP000221165"/>
    </source>
</evidence>
<keyword evidence="3" id="KW-1185">Reference proteome</keyword>
<feature type="compositionally biased region" description="Polar residues" evidence="1">
    <location>
        <begin position="291"/>
        <end position="304"/>
    </location>
</feature>
<evidence type="ECO:0000313" key="2">
    <source>
        <dbReference type="EMBL" id="PHJ24270.1"/>
    </source>
</evidence>
<gene>
    <name evidence="2" type="ORF">CSUI_001881</name>
</gene>
<protein>
    <submittedName>
        <fullName evidence="2">Uncharacterized protein</fullName>
    </submittedName>
</protein>
<feature type="compositionally biased region" description="Basic and acidic residues" evidence="1">
    <location>
        <begin position="261"/>
        <end position="282"/>
    </location>
</feature>
<accession>A0A2C6KVY1</accession>